<proteinExistence type="predicted"/>
<reference evidence="2 3" key="1">
    <citation type="submission" date="2022-04" db="EMBL/GenBank/DDBJ databases">
        <title>Positive selection, recombination, and allopatry shape intraspecific diversity of widespread and dominant cyanobacteria.</title>
        <authorList>
            <person name="Wei J."/>
            <person name="Shu W."/>
            <person name="Hu C."/>
        </authorList>
    </citation>
    <scope>NUCLEOTIDE SEQUENCE [LARGE SCALE GENOMIC DNA]</scope>
    <source>
        <strain evidence="2 3">GB2-A4</strain>
    </source>
</reference>
<accession>A0ABV0J9B6</accession>
<feature type="region of interest" description="Disordered" evidence="1">
    <location>
        <begin position="1"/>
        <end position="23"/>
    </location>
</feature>
<protein>
    <submittedName>
        <fullName evidence="2">Uncharacterized protein</fullName>
    </submittedName>
</protein>
<dbReference type="RefSeq" id="WP_242017103.1">
    <property type="nucleotide sequence ID" value="NZ_JAMPKM010000008.1"/>
</dbReference>
<evidence type="ECO:0000313" key="2">
    <source>
        <dbReference type="EMBL" id="MEP0818367.1"/>
    </source>
</evidence>
<gene>
    <name evidence="2" type="ORF">NC998_14800</name>
</gene>
<comment type="caution">
    <text evidence="2">The sequence shown here is derived from an EMBL/GenBank/DDBJ whole genome shotgun (WGS) entry which is preliminary data.</text>
</comment>
<dbReference type="Proteomes" id="UP001464891">
    <property type="component" value="Unassembled WGS sequence"/>
</dbReference>
<evidence type="ECO:0000313" key="3">
    <source>
        <dbReference type="Proteomes" id="UP001464891"/>
    </source>
</evidence>
<organism evidence="2 3">
    <name type="scientific">Trichocoleus desertorum GB2-A4</name>
    <dbReference type="NCBI Taxonomy" id="2933944"/>
    <lineage>
        <taxon>Bacteria</taxon>
        <taxon>Bacillati</taxon>
        <taxon>Cyanobacteriota</taxon>
        <taxon>Cyanophyceae</taxon>
        <taxon>Leptolyngbyales</taxon>
        <taxon>Trichocoleusaceae</taxon>
        <taxon>Trichocoleus</taxon>
    </lineage>
</organism>
<evidence type="ECO:0000256" key="1">
    <source>
        <dbReference type="SAM" id="MobiDB-lite"/>
    </source>
</evidence>
<sequence>MTGRHSSISGRAEESAGDSGQKPVGAYTKEQYLQNCSVFDRTWEQAIANSVGLPDTGVGSAVTQPRFHLSQQVYFVGGQGTVKYCQPYAQTWAYLVEMELGPEPEMGRIGSEATILLNEAEIYASVDLCLVVS</sequence>
<dbReference type="EMBL" id="JAMPKM010000008">
    <property type="protein sequence ID" value="MEP0818367.1"/>
    <property type="molecule type" value="Genomic_DNA"/>
</dbReference>
<keyword evidence="3" id="KW-1185">Reference proteome</keyword>
<name>A0ABV0J9B6_9CYAN</name>